<dbReference type="RefSeq" id="WP_125096477.1">
    <property type="nucleotide sequence ID" value="NZ_RRUE01000002.1"/>
</dbReference>
<evidence type="ECO:0000256" key="1">
    <source>
        <dbReference type="SAM" id="Phobius"/>
    </source>
</evidence>
<evidence type="ECO:0000313" key="4">
    <source>
        <dbReference type="Proteomes" id="UP000270261"/>
    </source>
</evidence>
<sequence>MANAPENSRSAPDFWIFIIVPFLALMLIKALWGQHHTTIATLHAYVRLFQLWPLYALAEALGLSDVPGLDAIVRTVQDVCDPVSIIGQCRKDFSDVSWGEISGLSVLFNLFWLLVAACVAIKWIVRSQTTHPQIRFTKKHDLKSFMTEMRRTYPRMNLYSRLDLIGRELDDPVFGMSMTSRDFAREHDLVRGWSREGPGRYQPILDRQKCAAVFLAQLGRLAKFRKSPDPALPDMPEMSYGELIIMSMLAPLVAATDRDMDEKAFARARAVSQEVHDWCWTLFIPNEKDPDDLSWTRPDIDLSFPRSVLHKYIKHPNVQAIFRRHAYLRTVLYGMMVEARRIGVFNASRVDWLRFHDRPLWYAVTSMGRPDAFAEGSAVFNHFMVECKAGRPVTTPCTEQAIDGLRTAITSFLYTEQDRKAYDDYQKRRAARQEAAAKARSGS</sequence>
<evidence type="ECO:0000259" key="2">
    <source>
        <dbReference type="Pfam" id="PF23127"/>
    </source>
</evidence>
<keyword evidence="1" id="KW-0812">Transmembrane</keyword>
<organism evidence="3 4">
    <name type="scientific">Lautropia dentalis</name>
    <dbReference type="NCBI Taxonomy" id="2490857"/>
    <lineage>
        <taxon>Bacteria</taxon>
        <taxon>Pseudomonadati</taxon>
        <taxon>Pseudomonadota</taxon>
        <taxon>Betaproteobacteria</taxon>
        <taxon>Burkholderiales</taxon>
        <taxon>Burkholderiaceae</taxon>
        <taxon>Lautropia</taxon>
    </lineage>
</organism>
<keyword evidence="4" id="KW-1185">Reference proteome</keyword>
<gene>
    <name evidence="3" type="ORF">EHV23_13220</name>
</gene>
<keyword evidence="1" id="KW-1133">Transmembrane helix</keyword>
<keyword evidence="1" id="KW-0472">Membrane</keyword>
<comment type="caution">
    <text evidence="3">The sequence shown here is derived from an EMBL/GenBank/DDBJ whole genome shotgun (WGS) entry which is preliminary data.</text>
</comment>
<name>A0A3R8NAS2_9BURK</name>
<feature type="transmembrane region" description="Helical" evidence="1">
    <location>
        <begin position="101"/>
        <end position="125"/>
    </location>
</feature>
<dbReference type="InterPro" id="IPR056464">
    <property type="entry name" value="DotM_C"/>
</dbReference>
<dbReference type="OrthoDB" id="5616932at2"/>
<proteinExistence type="predicted"/>
<accession>A0A3R8NAS2</accession>
<dbReference type="Proteomes" id="UP000270261">
    <property type="component" value="Unassembled WGS sequence"/>
</dbReference>
<dbReference type="Pfam" id="PF23127">
    <property type="entry name" value="DotM_C"/>
    <property type="match status" value="1"/>
</dbReference>
<evidence type="ECO:0000313" key="3">
    <source>
        <dbReference type="EMBL" id="RRN44282.1"/>
    </source>
</evidence>
<feature type="transmembrane region" description="Helical" evidence="1">
    <location>
        <begin position="14"/>
        <end position="32"/>
    </location>
</feature>
<dbReference type="AlphaFoldDB" id="A0A3R8NAS2"/>
<feature type="domain" description="DotM C-terminal cytoplasmic" evidence="2">
    <location>
        <begin position="211"/>
        <end position="406"/>
    </location>
</feature>
<protein>
    <recommendedName>
        <fullName evidence="2">DotM C-terminal cytoplasmic domain-containing protein</fullName>
    </recommendedName>
</protein>
<dbReference type="EMBL" id="RRUE01000002">
    <property type="protein sequence ID" value="RRN44282.1"/>
    <property type="molecule type" value="Genomic_DNA"/>
</dbReference>
<reference evidence="3 4" key="1">
    <citation type="submission" date="2018-11" db="EMBL/GenBank/DDBJ databases">
        <title>Genome sequencing of Lautropia sp. KCOM 2505 (= ChDC F240).</title>
        <authorList>
            <person name="Kook J.-K."/>
            <person name="Park S.-N."/>
            <person name="Lim Y.K."/>
        </authorList>
    </citation>
    <scope>NUCLEOTIDE SEQUENCE [LARGE SCALE GENOMIC DNA]</scope>
    <source>
        <strain evidence="3 4">KCOM 2505</strain>
    </source>
</reference>